<comment type="caution">
    <text evidence="2">The sequence shown here is derived from an EMBL/GenBank/DDBJ whole genome shotgun (WGS) entry which is preliminary data.</text>
</comment>
<keyword evidence="3" id="KW-1185">Reference proteome</keyword>
<dbReference type="AlphaFoldDB" id="A0A4Q1RJ86"/>
<keyword evidence="1" id="KW-1133">Transmembrane helix</keyword>
<name>A0A4Q1RJ86_9FIRM</name>
<evidence type="ECO:0000313" key="3">
    <source>
        <dbReference type="Proteomes" id="UP000290106"/>
    </source>
</evidence>
<reference evidence="2 3" key="1">
    <citation type="submission" date="2019-01" db="EMBL/GenBank/DDBJ databases">
        <title>Blautia sp. nov. KGMB01111 isolated human feces.</title>
        <authorList>
            <person name="Park J.-E."/>
            <person name="Kim J.-S."/>
            <person name="Park S.-H."/>
        </authorList>
    </citation>
    <scope>NUCLEOTIDE SEQUENCE [LARGE SCALE GENOMIC DNA]</scope>
    <source>
        <strain evidence="2 3">KGMB01111</strain>
    </source>
</reference>
<gene>
    <name evidence="2" type="ORF">ETP43_11785</name>
</gene>
<dbReference type="RefSeq" id="WP_118567292.1">
    <property type="nucleotide sequence ID" value="NZ_DAWBJR010000018.1"/>
</dbReference>
<keyword evidence="1" id="KW-0472">Membrane</keyword>
<keyword evidence="1" id="KW-0812">Transmembrane</keyword>
<proteinExistence type="predicted"/>
<organism evidence="2 3">
    <name type="scientific">Blautia faecicola</name>
    <dbReference type="NCBI Taxonomy" id="2509240"/>
    <lineage>
        <taxon>Bacteria</taxon>
        <taxon>Bacillati</taxon>
        <taxon>Bacillota</taxon>
        <taxon>Clostridia</taxon>
        <taxon>Lachnospirales</taxon>
        <taxon>Lachnospiraceae</taxon>
        <taxon>Blautia</taxon>
    </lineage>
</organism>
<evidence type="ECO:0000256" key="1">
    <source>
        <dbReference type="SAM" id="Phobius"/>
    </source>
</evidence>
<dbReference type="SUPFAM" id="SSF63825">
    <property type="entry name" value="YWTD domain"/>
    <property type="match status" value="1"/>
</dbReference>
<feature type="transmembrane region" description="Helical" evidence="1">
    <location>
        <begin position="20"/>
        <end position="42"/>
    </location>
</feature>
<dbReference type="EMBL" id="SDKC01000001">
    <property type="protein sequence ID" value="RXS75817.1"/>
    <property type="molecule type" value="Genomic_DNA"/>
</dbReference>
<dbReference type="OrthoDB" id="7064788at2"/>
<dbReference type="Proteomes" id="UP000290106">
    <property type="component" value="Unassembled WGS sequence"/>
</dbReference>
<protein>
    <submittedName>
        <fullName evidence="2">Uncharacterized protein</fullName>
    </submittedName>
</protein>
<evidence type="ECO:0000313" key="2">
    <source>
        <dbReference type="EMBL" id="RXS75817.1"/>
    </source>
</evidence>
<sequence length="390" mass="44293">MKDRHKKEKKSTRKHHRILWVFAFFLVVGIGVTAYILLFSAYTRWVERETTATGTVQEEIYSFKSRRDLLSLTPEVKRAALYGRATEIDYGTYIIPGLNATETQVFGEKNTSSICTSMTPQGLAVTEDYLLVTAYCHTNTHNSVIYVIDKKTHEFVKEIVLRNKSHVGGIAYDTIHNNIWISCMSRGIPQVTAITLDQLKNYRFQDDYQPISYSQSYDLYAITRNSFLTYYNNALYIGYYTSNSASVLEEYDITEDGTLQTSTVDDATITTGQLGVDSLTPLALPSGMRVITERAQGVAFYKNRILTSHSYGVLPGSLKVFPNSLQMLLEEGTMLQKIRFPSKLEQIYVDGDDLYVLFESAAYGYRYTSLTQFDRILKLNLNTLLADSTN</sequence>
<accession>A0A4Q1RJ86</accession>